<reference evidence="3" key="1">
    <citation type="submission" date="2023-06" db="EMBL/GenBank/DDBJ databases">
        <title>Genome-scale phylogeny and comparative genomics of the fungal order Sordariales.</title>
        <authorList>
            <consortium name="Lawrence Berkeley National Laboratory"/>
            <person name="Hensen N."/>
            <person name="Bonometti L."/>
            <person name="Westerberg I."/>
            <person name="Brannstrom I.O."/>
            <person name="Guillou S."/>
            <person name="Cros-Aarteil S."/>
            <person name="Calhoun S."/>
            <person name="Haridas S."/>
            <person name="Kuo A."/>
            <person name="Mondo S."/>
            <person name="Pangilinan J."/>
            <person name="Riley R."/>
            <person name="Labutti K."/>
            <person name="Andreopoulos B."/>
            <person name="Lipzen A."/>
            <person name="Chen C."/>
            <person name="Yanf M."/>
            <person name="Daum C."/>
            <person name="Ng V."/>
            <person name="Clum A."/>
            <person name="Steindorff A."/>
            <person name="Ohm R."/>
            <person name="Martin F."/>
            <person name="Silar P."/>
            <person name="Natvig D."/>
            <person name="Lalanne C."/>
            <person name="Gautier V."/>
            <person name="Ament-Velasquez S.L."/>
            <person name="Kruys A."/>
            <person name="Hutchinson M.I."/>
            <person name="Powell A.J."/>
            <person name="Barry K."/>
            <person name="Miller A.N."/>
            <person name="Grigoriev I.V."/>
            <person name="Debuchy R."/>
            <person name="Gladieux P."/>
            <person name="Thoren M.H."/>
            <person name="Johannesson H."/>
        </authorList>
    </citation>
    <scope>NUCLEOTIDE SEQUENCE</scope>
    <source>
        <strain evidence="3">CBS 606.72</strain>
    </source>
</reference>
<evidence type="ECO:0000256" key="2">
    <source>
        <dbReference type="SAM" id="Phobius"/>
    </source>
</evidence>
<feature type="transmembrane region" description="Helical" evidence="2">
    <location>
        <begin position="116"/>
        <end position="135"/>
    </location>
</feature>
<keyword evidence="2" id="KW-1133">Transmembrane helix</keyword>
<dbReference type="EMBL" id="JAULSU010000003">
    <property type="protein sequence ID" value="KAK0624209.1"/>
    <property type="molecule type" value="Genomic_DNA"/>
</dbReference>
<feature type="transmembrane region" description="Helical" evidence="2">
    <location>
        <begin position="84"/>
        <end position="104"/>
    </location>
</feature>
<evidence type="ECO:0000313" key="4">
    <source>
        <dbReference type="Proteomes" id="UP001175000"/>
    </source>
</evidence>
<keyword evidence="2" id="KW-0812">Transmembrane</keyword>
<feature type="region of interest" description="Disordered" evidence="1">
    <location>
        <begin position="1"/>
        <end position="35"/>
    </location>
</feature>
<feature type="compositionally biased region" description="Low complexity" evidence="1">
    <location>
        <begin position="17"/>
        <end position="33"/>
    </location>
</feature>
<evidence type="ECO:0000256" key="1">
    <source>
        <dbReference type="SAM" id="MobiDB-lite"/>
    </source>
</evidence>
<keyword evidence="4" id="KW-1185">Reference proteome</keyword>
<comment type="caution">
    <text evidence="3">The sequence shown here is derived from an EMBL/GenBank/DDBJ whole genome shotgun (WGS) entry which is preliminary data.</text>
</comment>
<keyword evidence="2" id="KW-0472">Membrane</keyword>
<organism evidence="3 4">
    <name type="scientific">Immersiella caudata</name>
    <dbReference type="NCBI Taxonomy" id="314043"/>
    <lineage>
        <taxon>Eukaryota</taxon>
        <taxon>Fungi</taxon>
        <taxon>Dikarya</taxon>
        <taxon>Ascomycota</taxon>
        <taxon>Pezizomycotina</taxon>
        <taxon>Sordariomycetes</taxon>
        <taxon>Sordariomycetidae</taxon>
        <taxon>Sordariales</taxon>
        <taxon>Lasiosphaeriaceae</taxon>
        <taxon>Immersiella</taxon>
    </lineage>
</organism>
<protein>
    <submittedName>
        <fullName evidence="3">Uncharacterized protein</fullName>
    </submittedName>
</protein>
<dbReference type="Proteomes" id="UP001175000">
    <property type="component" value="Unassembled WGS sequence"/>
</dbReference>
<accession>A0AA39WYX5</accession>
<dbReference type="AlphaFoldDB" id="A0AA39WYX5"/>
<feature type="transmembrane region" description="Helical" evidence="2">
    <location>
        <begin position="41"/>
        <end position="64"/>
    </location>
</feature>
<sequence length="196" mass="21173">MDPHTEAEQQRAGCPVATETTPLLPSTAPASASPSPPAPRAVLAGLWITAAGGVAVITLALSVFVAVEFHSPPIYGLPWEIKRAVFQAVLTGFIAGAWATASLWRIRRIAKLMPSLAAVPTYAALAFWLVGTSVVGAQDFFESDPCWQRYPDERKFICLHWAEKFNVLLGFYLASLLVLGYVSIVEKHRGLANALL</sequence>
<name>A0AA39WYX5_9PEZI</name>
<gene>
    <name evidence="3" type="ORF">B0T14DRAFT_194026</name>
</gene>
<proteinExistence type="predicted"/>
<feature type="transmembrane region" description="Helical" evidence="2">
    <location>
        <begin position="165"/>
        <end position="184"/>
    </location>
</feature>
<evidence type="ECO:0000313" key="3">
    <source>
        <dbReference type="EMBL" id="KAK0624209.1"/>
    </source>
</evidence>